<evidence type="ECO:0000313" key="1">
    <source>
        <dbReference type="Proteomes" id="UP000887565"/>
    </source>
</evidence>
<sequence length="64" mass="7279">MNFDDNSGFDSPLVVDDLPWMEIKLADESIEVAVQLNNNDIKQLDDLSRVSIRNVRNVGEHAEH</sequence>
<dbReference type="WBParaSite" id="nRc.2.0.1.t02105-RA">
    <property type="protein sequence ID" value="nRc.2.0.1.t02105-RA"/>
    <property type="gene ID" value="nRc.2.0.1.g02105"/>
</dbReference>
<protein>
    <submittedName>
        <fullName evidence="2">Uncharacterized protein</fullName>
    </submittedName>
</protein>
<dbReference type="AlphaFoldDB" id="A0A915HKV7"/>
<keyword evidence="1" id="KW-1185">Reference proteome</keyword>
<dbReference type="Proteomes" id="UP000887565">
    <property type="component" value="Unplaced"/>
</dbReference>
<reference evidence="2" key="1">
    <citation type="submission" date="2022-11" db="UniProtKB">
        <authorList>
            <consortium name="WormBaseParasite"/>
        </authorList>
    </citation>
    <scope>IDENTIFICATION</scope>
</reference>
<name>A0A915HKV7_ROMCU</name>
<evidence type="ECO:0000313" key="2">
    <source>
        <dbReference type="WBParaSite" id="nRc.2.0.1.t02105-RA"/>
    </source>
</evidence>
<organism evidence="1 2">
    <name type="scientific">Romanomermis culicivorax</name>
    <name type="common">Nematode worm</name>
    <dbReference type="NCBI Taxonomy" id="13658"/>
    <lineage>
        <taxon>Eukaryota</taxon>
        <taxon>Metazoa</taxon>
        <taxon>Ecdysozoa</taxon>
        <taxon>Nematoda</taxon>
        <taxon>Enoplea</taxon>
        <taxon>Dorylaimia</taxon>
        <taxon>Mermithida</taxon>
        <taxon>Mermithoidea</taxon>
        <taxon>Mermithidae</taxon>
        <taxon>Romanomermis</taxon>
    </lineage>
</organism>
<proteinExistence type="predicted"/>
<accession>A0A915HKV7</accession>